<proteinExistence type="predicted"/>
<dbReference type="Pfam" id="PF13738">
    <property type="entry name" value="Pyr_redox_3"/>
    <property type="match status" value="1"/>
</dbReference>
<evidence type="ECO:0000313" key="2">
    <source>
        <dbReference type="EMBL" id="KKL61911.1"/>
    </source>
</evidence>
<dbReference type="GO" id="GO:0004497">
    <property type="term" value="F:monooxygenase activity"/>
    <property type="evidence" value="ECO:0007669"/>
    <property type="project" value="TreeGrafter"/>
</dbReference>
<dbReference type="GO" id="GO:0050660">
    <property type="term" value="F:flavin adenine dinucleotide binding"/>
    <property type="evidence" value="ECO:0007669"/>
    <property type="project" value="TreeGrafter"/>
</dbReference>
<dbReference type="PANTHER" id="PTHR43539">
    <property type="entry name" value="FLAVIN-BINDING MONOOXYGENASE-LIKE PROTEIN (AFU_ORTHOLOGUE AFUA_4G09220)"/>
    <property type="match status" value="1"/>
</dbReference>
<name>A0A0F9E6R5_9ZZZZ</name>
<gene>
    <name evidence="2" type="ORF">LCGC14_2190500</name>
</gene>
<dbReference type="EMBL" id="LAZR01028663">
    <property type="protein sequence ID" value="KKL61911.1"/>
    <property type="molecule type" value="Genomic_DNA"/>
</dbReference>
<sequence length="339" mass="38409">MSSAPRSDNFHLRKIPRHDLILIGAGPCGLAAASEFKYAGLNYLHLESGQLAQTVYNFPTNVRLFSHPRYLEIGKVHFHPEPYEPPTREQYLEYLNKASSRLGLVVKQHSKVVGLTSNDKDHLVHYTKKRGKIGEACAPNIVVASGGYYAPQLLGIPGEDQPNVYHYFRSELPFHNERVLVVGGRNSAIEAVNTLVEKKAEVIHSYRGARLPRKKIKPWLLPKFDKARKRGLIRTFYRTVPRSIHNKQVKLKSDGKKNMTIDVDRVFLLTGYGPDYATLKSASVPFHKRNKRPLFNPRTLETKKSGIFLCGTIVLKWQGEKASIDNTRGHGKIILNNLR</sequence>
<dbReference type="InterPro" id="IPR050982">
    <property type="entry name" value="Auxin_biosynth/cation_transpt"/>
</dbReference>
<dbReference type="PRINTS" id="PR00368">
    <property type="entry name" value="FADPNR"/>
</dbReference>
<dbReference type="AlphaFoldDB" id="A0A0F9E6R5"/>
<organism evidence="2">
    <name type="scientific">marine sediment metagenome</name>
    <dbReference type="NCBI Taxonomy" id="412755"/>
    <lineage>
        <taxon>unclassified sequences</taxon>
        <taxon>metagenomes</taxon>
        <taxon>ecological metagenomes</taxon>
    </lineage>
</organism>
<dbReference type="InterPro" id="IPR036188">
    <property type="entry name" value="FAD/NAD-bd_sf"/>
</dbReference>
<dbReference type="PANTHER" id="PTHR43539:SF4">
    <property type="entry name" value="BACILLIREDOXIN REDUCTASE BDR"/>
    <property type="match status" value="1"/>
</dbReference>
<dbReference type="PRINTS" id="PR00469">
    <property type="entry name" value="PNDRDTASEII"/>
</dbReference>
<dbReference type="SUPFAM" id="SSF51905">
    <property type="entry name" value="FAD/NAD(P)-binding domain"/>
    <property type="match status" value="1"/>
</dbReference>
<dbReference type="Gene3D" id="3.50.50.60">
    <property type="entry name" value="FAD/NAD(P)-binding domain"/>
    <property type="match status" value="1"/>
</dbReference>
<comment type="caution">
    <text evidence="2">The sequence shown here is derived from an EMBL/GenBank/DDBJ whole genome shotgun (WGS) entry which is preliminary data.</text>
</comment>
<protein>
    <recommendedName>
        <fullName evidence="3">FAD/NAD(P)-binding domain-containing protein</fullName>
    </recommendedName>
</protein>
<evidence type="ECO:0008006" key="3">
    <source>
        <dbReference type="Google" id="ProtNLM"/>
    </source>
</evidence>
<accession>A0A0F9E6R5</accession>
<keyword evidence="1" id="KW-0560">Oxidoreductase</keyword>
<reference evidence="2" key="1">
    <citation type="journal article" date="2015" name="Nature">
        <title>Complex archaea that bridge the gap between prokaryotes and eukaryotes.</title>
        <authorList>
            <person name="Spang A."/>
            <person name="Saw J.H."/>
            <person name="Jorgensen S.L."/>
            <person name="Zaremba-Niedzwiedzka K."/>
            <person name="Martijn J."/>
            <person name="Lind A.E."/>
            <person name="van Eijk R."/>
            <person name="Schleper C."/>
            <person name="Guy L."/>
            <person name="Ettema T.J."/>
        </authorList>
    </citation>
    <scope>NUCLEOTIDE SEQUENCE</scope>
</reference>
<evidence type="ECO:0000256" key="1">
    <source>
        <dbReference type="ARBA" id="ARBA00023002"/>
    </source>
</evidence>